<name>A0A835R8A6_VANPL</name>
<proteinExistence type="predicted"/>
<dbReference type="Proteomes" id="UP000636800">
    <property type="component" value="Unassembled WGS sequence"/>
</dbReference>
<evidence type="ECO:0000313" key="2">
    <source>
        <dbReference type="Proteomes" id="UP000636800"/>
    </source>
</evidence>
<dbReference type="OrthoDB" id="1930927at2759"/>
<dbReference type="AlphaFoldDB" id="A0A835R8A6"/>
<dbReference type="EMBL" id="JADCNL010000004">
    <property type="protein sequence ID" value="KAG0485578.1"/>
    <property type="molecule type" value="Genomic_DNA"/>
</dbReference>
<organism evidence="1 2">
    <name type="scientific">Vanilla planifolia</name>
    <name type="common">Vanilla</name>
    <dbReference type="NCBI Taxonomy" id="51239"/>
    <lineage>
        <taxon>Eukaryota</taxon>
        <taxon>Viridiplantae</taxon>
        <taxon>Streptophyta</taxon>
        <taxon>Embryophyta</taxon>
        <taxon>Tracheophyta</taxon>
        <taxon>Spermatophyta</taxon>
        <taxon>Magnoliopsida</taxon>
        <taxon>Liliopsida</taxon>
        <taxon>Asparagales</taxon>
        <taxon>Orchidaceae</taxon>
        <taxon>Vanilloideae</taxon>
        <taxon>Vanilleae</taxon>
        <taxon>Vanilla</taxon>
    </lineage>
</organism>
<protein>
    <submittedName>
        <fullName evidence="1">Uncharacterized protein</fullName>
    </submittedName>
</protein>
<reference evidence="1 2" key="1">
    <citation type="journal article" date="2020" name="Nat. Food">
        <title>A phased Vanilla planifolia genome enables genetic improvement of flavour and production.</title>
        <authorList>
            <person name="Hasing T."/>
            <person name="Tang H."/>
            <person name="Brym M."/>
            <person name="Khazi F."/>
            <person name="Huang T."/>
            <person name="Chambers A.H."/>
        </authorList>
    </citation>
    <scope>NUCLEOTIDE SEQUENCE [LARGE SCALE GENOMIC DNA]</scope>
    <source>
        <tissue evidence="1">Leaf</tissue>
    </source>
</reference>
<evidence type="ECO:0000313" key="1">
    <source>
        <dbReference type="EMBL" id="KAG0485578.1"/>
    </source>
</evidence>
<accession>A0A835R8A6</accession>
<gene>
    <name evidence="1" type="ORF">HPP92_009657</name>
</gene>
<keyword evidence="2" id="KW-1185">Reference proteome</keyword>
<comment type="caution">
    <text evidence="1">The sequence shown here is derived from an EMBL/GenBank/DDBJ whole genome shotgun (WGS) entry which is preliminary data.</text>
</comment>
<sequence>MQHLTNLPINCHHSLSTINNGLSTAYPQPEAYHVSLAHLQPIKPGFWDRKDTLLIPACRLTMLSM</sequence>